<evidence type="ECO:0000313" key="3">
    <source>
        <dbReference type="Proteomes" id="UP001632038"/>
    </source>
</evidence>
<reference evidence="3" key="1">
    <citation type="journal article" date="2024" name="IScience">
        <title>Strigolactones Initiate the Formation of Haustorium-like Structures in Castilleja.</title>
        <authorList>
            <person name="Buerger M."/>
            <person name="Peterson D."/>
            <person name="Chory J."/>
        </authorList>
    </citation>
    <scope>NUCLEOTIDE SEQUENCE [LARGE SCALE GENOMIC DNA]</scope>
</reference>
<sequence length="117" mass="13922">MQRQRTWDRVEHRTENALKLMLIMGGKVDGCQEFKVWRPDDEKCSICNCHMNYHKKMVRHVTEVVYTECHKIHDKNGSQVKDGFRKKSDYLANICDACNCDKSFHRNEVTKEVITRF</sequence>
<proteinExistence type="predicted"/>
<dbReference type="Pfam" id="PF04770">
    <property type="entry name" value="ZF-HD_dimer"/>
    <property type="match status" value="1"/>
</dbReference>
<accession>A0ABD3C2B6</accession>
<dbReference type="InterPro" id="IPR006456">
    <property type="entry name" value="ZF_HD_homeobox_Cys/His_dimer"/>
</dbReference>
<organism evidence="2 3">
    <name type="scientific">Castilleja foliolosa</name>
    <dbReference type="NCBI Taxonomy" id="1961234"/>
    <lineage>
        <taxon>Eukaryota</taxon>
        <taxon>Viridiplantae</taxon>
        <taxon>Streptophyta</taxon>
        <taxon>Embryophyta</taxon>
        <taxon>Tracheophyta</taxon>
        <taxon>Spermatophyta</taxon>
        <taxon>Magnoliopsida</taxon>
        <taxon>eudicotyledons</taxon>
        <taxon>Gunneridae</taxon>
        <taxon>Pentapetalae</taxon>
        <taxon>asterids</taxon>
        <taxon>lamiids</taxon>
        <taxon>Lamiales</taxon>
        <taxon>Orobanchaceae</taxon>
        <taxon>Pedicularideae</taxon>
        <taxon>Castillejinae</taxon>
        <taxon>Castilleja</taxon>
    </lineage>
</organism>
<gene>
    <name evidence="2" type="ORF">CASFOL_032137</name>
</gene>
<dbReference type="EMBL" id="JAVIJP010000054">
    <property type="protein sequence ID" value="KAL3623321.1"/>
    <property type="molecule type" value="Genomic_DNA"/>
</dbReference>
<evidence type="ECO:0000313" key="2">
    <source>
        <dbReference type="EMBL" id="KAL3623321.1"/>
    </source>
</evidence>
<dbReference type="AlphaFoldDB" id="A0ABD3C2B6"/>
<comment type="caution">
    <text evidence="2">The sequence shown here is derived from an EMBL/GenBank/DDBJ whole genome shotgun (WGS) entry which is preliminary data.</text>
</comment>
<feature type="domain" description="ZF-HD dimerization-type" evidence="1">
    <location>
        <begin position="25"/>
        <end position="57"/>
    </location>
</feature>
<evidence type="ECO:0000259" key="1">
    <source>
        <dbReference type="Pfam" id="PF04770"/>
    </source>
</evidence>
<protein>
    <recommendedName>
        <fullName evidence="1">ZF-HD dimerization-type domain-containing protein</fullName>
    </recommendedName>
</protein>
<name>A0ABD3C2B6_9LAMI</name>
<dbReference type="Proteomes" id="UP001632038">
    <property type="component" value="Unassembled WGS sequence"/>
</dbReference>
<keyword evidence="3" id="KW-1185">Reference proteome</keyword>